<dbReference type="RefSeq" id="WP_192784789.1">
    <property type="nucleotide sequence ID" value="NZ_JADBEK010000001.1"/>
</dbReference>
<dbReference type="EMBL" id="JADBEK010000001">
    <property type="protein sequence ID" value="MBE1583734.1"/>
    <property type="molecule type" value="Genomic_DNA"/>
</dbReference>
<comment type="caution">
    <text evidence="1">The sequence shown here is derived from an EMBL/GenBank/DDBJ whole genome shotgun (WGS) entry which is preliminary data.</text>
</comment>
<dbReference type="Proteomes" id="UP000633509">
    <property type="component" value="Unassembled WGS sequence"/>
</dbReference>
<proteinExistence type="predicted"/>
<dbReference type="SUPFAM" id="SSF89372">
    <property type="entry name" value="Fucose-specific lectin"/>
    <property type="match status" value="1"/>
</dbReference>
<evidence type="ECO:0000313" key="1">
    <source>
        <dbReference type="EMBL" id="MBE1583734.1"/>
    </source>
</evidence>
<protein>
    <submittedName>
        <fullName evidence="1">Uncharacterized protein</fullName>
    </submittedName>
</protein>
<organism evidence="1 2">
    <name type="scientific">Nonomuraea angiospora</name>
    <dbReference type="NCBI Taxonomy" id="46172"/>
    <lineage>
        <taxon>Bacteria</taxon>
        <taxon>Bacillati</taxon>
        <taxon>Actinomycetota</taxon>
        <taxon>Actinomycetes</taxon>
        <taxon>Streptosporangiales</taxon>
        <taxon>Streptosporangiaceae</taxon>
        <taxon>Nonomuraea</taxon>
    </lineage>
</organism>
<evidence type="ECO:0000313" key="2">
    <source>
        <dbReference type="Proteomes" id="UP000633509"/>
    </source>
</evidence>
<keyword evidence="2" id="KW-1185">Reference proteome</keyword>
<gene>
    <name evidence="1" type="ORF">H4W80_001992</name>
</gene>
<reference evidence="1 2" key="1">
    <citation type="submission" date="2020-10" db="EMBL/GenBank/DDBJ databases">
        <title>Sequencing the genomes of 1000 actinobacteria strains.</title>
        <authorList>
            <person name="Klenk H.-P."/>
        </authorList>
    </citation>
    <scope>NUCLEOTIDE SEQUENCE [LARGE SCALE GENOMIC DNA]</scope>
    <source>
        <strain evidence="1 2">DSM 43173</strain>
    </source>
</reference>
<name>A0ABR9LSS8_9ACTN</name>
<accession>A0ABR9LSS8</accession>
<sequence>MLTRMLLTVGLVTAPPPVNQPAWELIRMHDHGGCDSMSAVVPLSRSDVWVFGQSEPIDDECAGTARPVAQHWDGRAWRAAELPGRHYGAIGSAGASSSDNVWAFTTSDTGESAALRYDGRRWTDAGRSAMGPRPNLSRGLVLGRHHVWAFGSDGHSASWFWNGRTWQRRAPRDVVRTSAVSQKDVWAIGCCQVTHFDGRAWKKAGFPAGRDKGTVSLTGILAVAKNDVWVFGDRDEKVFAAHFDGRAWSPVEVPAPAAPAWRLGDAVADGGGGIRVIADPPDDTSSRVLSRSAAGQWSVSTPQVAGKVIKLWDLALVPGTTEVWAAGTVRQSESDSTSAVFALR</sequence>